<organism evidence="3 4">
    <name type="scientific">Advenella mandrilli</name>
    <dbReference type="NCBI Taxonomy" id="2800330"/>
    <lineage>
        <taxon>Bacteria</taxon>
        <taxon>Pseudomonadati</taxon>
        <taxon>Pseudomonadota</taxon>
        <taxon>Betaproteobacteria</taxon>
        <taxon>Burkholderiales</taxon>
        <taxon>Alcaligenaceae</taxon>
    </lineage>
</organism>
<keyword evidence="4" id="KW-1185">Reference proteome</keyword>
<dbReference type="CDD" id="cd00531">
    <property type="entry name" value="NTF2_like"/>
    <property type="match status" value="1"/>
</dbReference>
<name>A0ABS1EDC7_9BURK</name>
<accession>A0ABS1EDC7</accession>
<proteinExistence type="predicted"/>
<feature type="signal peptide" evidence="1">
    <location>
        <begin position="1"/>
        <end position="32"/>
    </location>
</feature>
<dbReference type="Gene3D" id="3.10.450.50">
    <property type="match status" value="1"/>
</dbReference>
<evidence type="ECO:0000313" key="3">
    <source>
        <dbReference type="EMBL" id="MBK1780101.1"/>
    </source>
</evidence>
<gene>
    <name evidence="3" type="ORF">JHL22_02600</name>
</gene>
<dbReference type="InterPro" id="IPR011944">
    <property type="entry name" value="Steroid_delta5-4_isomerase"/>
</dbReference>
<evidence type="ECO:0000313" key="4">
    <source>
        <dbReference type="Proteomes" id="UP000635316"/>
    </source>
</evidence>
<reference evidence="3 4" key="1">
    <citation type="submission" date="2020-12" db="EMBL/GenBank/DDBJ databases">
        <authorList>
            <person name="Lu T."/>
            <person name="Wang Q."/>
            <person name="Han X."/>
        </authorList>
    </citation>
    <scope>NUCLEOTIDE SEQUENCE [LARGE SCALE GENOMIC DNA]</scope>
    <source>
        <strain evidence="3 4">WQ 585</strain>
    </source>
</reference>
<dbReference type="SUPFAM" id="SSF54427">
    <property type="entry name" value="NTF2-like"/>
    <property type="match status" value="1"/>
</dbReference>
<evidence type="ECO:0000256" key="1">
    <source>
        <dbReference type="SAM" id="SignalP"/>
    </source>
</evidence>
<keyword evidence="1" id="KW-0732">Signal</keyword>
<feature type="chain" id="PRO_5045322644" evidence="1">
    <location>
        <begin position="33"/>
        <end position="162"/>
    </location>
</feature>
<comment type="caution">
    <text evidence="3">The sequence shown here is derived from an EMBL/GenBank/DDBJ whole genome shotgun (WGS) entry which is preliminary data.</text>
</comment>
<dbReference type="Pfam" id="PF14534">
    <property type="entry name" value="DUF4440"/>
    <property type="match status" value="1"/>
</dbReference>
<dbReference type="RefSeq" id="WP_200233493.1">
    <property type="nucleotide sequence ID" value="NZ_JAENGP010000002.1"/>
</dbReference>
<dbReference type="Proteomes" id="UP000635316">
    <property type="component" value="Unassembled WGS sequence"/>
</dbReference>
<dbReference type="NCBIfam" id="TIGR02246">
    <property type="entry name" value="SgcJ/EcaC family oxidoreductase"/>
    <property type="match status" value="1"/>
</dbReference>
<sequence length="162" mass="17603">MIKPLHSKALLRYLVLCASLGTATFASTPALANQQADKAAISARLHDWAAAFNTRDAAEACTLFAPDLISTVQGAADAGRDAVCARLSALLENTDVSFHYRPDIQEILVSGGMAVVRLVWTLTEQQGEQQNVSQEAGLDVFKRQPDGQWSIIRFMSFPIEPD</sequence>
<dbReference type="InterPro" id="IPR032710">
    <property type="entry name" value="NTF2-like_dom_sf"/>
</dbReference>
<evidence type="ECO:0000259" key="2">
    <source>
        <dbReference type="Pfam" id="PF14534"/>
    </source>
</evidence>
<feature type="domain" description="DUF4440" evidence="2">
    <location>
        <begin position="42"/>
        <end position="151"/>
    </location>
</feature>
<dbReference type="EMBL" id="JAENGP010000002">
    <property type="protein sequence ID" value="MBK1780101.1"/>
    <property type="molecule type" value="Genomic_DNA"/>
</dbReference>
<protein>
    <submittedName>
        <fullName evidence="3">Nuclear transport factor 2 family protein</fullName>
    </submittedName>
</protein>
<dbReference type="InterPro" id="IPR027843">
    <property type="entry name" value="DUF4440"/>
</dbReference>